<keyword evidence="2" id="KW-1185">Reference proteome</keyword>
<sequence>MEKRKRKSAPTKYSCVSLKSDGFMYDPPKLSVKSVTSDPSVFLPLFTLPVAQSRVRRDLDSHGALRKSMFVSCHQVRFRTHRFQENARYNFHPKGAKQWSRPHTGNCFRFLPAAISLQGIDNEN</sequence>
<evidence type="ECO:0000313" key="2">
    <source>
        <dbReference type="Proteomes" id="UP000281406"/>
    </source>
</evidence>
<protein>
    <submittedName>
        <fullName evidence="1">Uncharacterized protein</fullName>
    </submittedName>
</protein>
<evidence type="ECO:0000313" key="1">
    <source>
        <dbReference type="EMBL" id="ROL54861.1"/>
    </source>
</evidence>
<dbReference type="Proteomes" id="UP000281406">
    <property type="component" value="Unassembled WGS sequence"/>
</dbReference>
<reference evidence="1 2" key="1">
    <citation type="submission" date="2018-10" db="EMBL/GenBank/DDBJ databases">
        <title>Genome assembly for a Yunnan-Guizhou Plateau 3E fish, Anabarilius grahami (Regan), and its evolutionary and genetic applications.</title>
        <authorList>
            <person name="Jiang W."/>
        </authorList>
    </citation>
    <scope>NUCLEOTIDE SEQUENCE [LARGE SCALE GENOMIC DNA]</scope>
    <source>
        <strain evidence="1">AG-KIZ</strain>
        <tissue evidence="1">Muscle</tissue>
    </source>
</reference>
<comment type="caution">
    <text evidence="1">The sequence shown here is derived from an EMBL/GenBank/DDBJ whole genome shotgun (WGS) entry which is preliminary data.</text>
</comment>
<gene>
    <name evidence="1" type="ORF">DPX16_23313</name>
</gene>
<name>A0A3N0Z950_ANAGA</name>
<accession>A0A3N0Z950</accession>
<dbReference type="EMBL" id="RJVU01004711">
    <property type="protein sequence ID" value="ROL54861.1"/>
    <property type="molecule type" value="Genomic_DNA"/>
</dbReference>
<organism evidence="1 2">
    <name type="scientific">Anabarilius grahami</name>
    <name type="common">Kanglang fish</name>
    <name type="synonym">Barilius grahami</name>
    <dbReference type="NCBI Taxonomy" id="495550"/>
    <lineage>
        <taxon>Eukaryota</taxon>
        <taxon>Metazoa</taxon>
        <taxon>Chordata</taxon>
        <taxon>Craniata</taxon>
        <taxon>Vertebrata</taxon>
        <taxon>Euteleostomi</taxon>
        <taxon>Actinopterygii</taxon>
        <taxon>Neopterygii</taxon>
        <taxon>Teleostei</taxon>
        <taxon>Ostariophysi</taxon>
        <taxon>Cypriniformes</taxon>
        <taxon>Xenocyprididae</taxon>
        <taxon>Xenocypridinae</taxon>
        <taxon>Xenocypridinae incertae sedis</taxon>
        <taxon>Anabarilius</taxon>
    </lineage>
</organism>
<proteinExistence type="predicted"/>
<dbReference type="AlphaFoldDB" id="A0A3N0Z950"/>